<dbReference type="InterPro" id="IPR011893">
    <property type="entry name" value="Selenoprotein_Rdx-typ"/>
</dbReference>
<keyword evidence="3" id="KW-0732">Signal</keyword>
<dbReference type="PANTHER" id="PTHR36417:SF2">
    <property type="entry name" value="SELENOPROTEIN DOMAIN PROTEIN (AFU_ORTHOLOGUE AFUA_1G05220)"/>
    <property type="match status" value="1"/>
</dbReference>
<dbReference type="AlphaFoldDB" id="A0A7S0Q2A8"/>
<evidence type="ECO:0000256" key="1">
    <source>
        <dbReference type="ARBA" id="ARBA00023284"/>
    </source>
</evidence>
<dbReference type="NCBIfam" id="TIGR02174">
    <property type="entry name" value="CXXU_selWTH"/>
    <property type="match status" value="1"/>
</dbReference>
<evidence type="ECO:0000313" key="4">
    <source>
        <dbReference type="EMBL" id="CAD8612475.1"/>
    </source>
</evidence>
<name>A0A7S0Q2A8_9EUKA</name>
<evidence type="ECO:0008006" key="5">
    <source>
        <dbReference type="Google" id="ProtNLM"/>
    </source>
</evidence>
<protein>
    <recommendedName>
        <fullName evidence="5">Selenoprotein O</fullName>
    </recommendedName>
</protein>
<dbReference type="InterPro" id="IPR036249">
    <property type="entry name" value="Thioredoxin-like_sf"/>
</dbReference>
<dbReference type="Gene3D" id="3.40.30.10">
    <property type="entry name" value="Glutaredoxin"/>
    <property type="match status" value="1"/>
</dbReference>
<sequence>MSNMSHAHTLTRALLLCFSAGSAALLQRFGGFGSTPTSAAAFSRVIPAALASSDNRGSSSDGGVFSRVYARAKKADRAKASASRSLEQDSEEAEEDIELLCRLPRVSIEYCTQCNWMLRSAWLSQELLTTFNGTLREVALQPNHEGGGVFIVSVADEEGELVIWDRSEEERFPEAKELKQRVRDSIDPGRSLGHSDEKSAEISSSPARFAVQRLLGLLDLSSRPRRRRGE</sequence>
<proteinExistence type="predicted"/>
<feature type="region of interest" description="Disordered" evidence="2">
    <location>
        <begin position="175"/>
        <end position="204"/>
    </location>
</feature>
<accession>A0A7S0Q2A8</accession>
<dbReference type="EMBL" id="HBEY01033212">
    <property type="protein sequence ID" value="CAD8612475.1"/>
    <property type="molecule type" value="Transcribed_RNA"/>
</dbReference>
<keyword evidence="1" id="KW-0676">Redox-active center</keyword>
<reference evidence="4" key="1">
    <citation type="submission" date="2021-01" db="EMBL/GenBank/DDBJ databases">
        <authorList>
            <person name="Corre E."/>
            <person name="Pelletier E."/>
            <person name="Niang G."/>
            <person name="Scheremetjew M."/>
            <person name="Finn R."/>
            <person name="Kale V."/>
            <person name="Holt S."/>
            <person name="Cochrane G."/>
            <person name="Meng A."/>
            <person name="Brown T."/>
            <person name="Cohen L."/>
        </authorList>
    </citation>
    <scope>NUCLEOTIDE SEQUENCE</scope>
    <source>
        <strain evidence="4">PLY182g</strain>
    </source>
</reference>
<gene>
    <name evidence="4" type="ORF">CPEL01642_LOCUS15855</name>
</gene>
<dbReference type="Pfam" id="PF10262">
    <property type="entry name" value="Rdx"/>
    <property type="match status" value="1"/>
</dbReference>
<feature type="compositionally biased region" description="Basic and acidic residues" evidence="2">
    <location>
        <begin position="175"/>
        <end position="200"/>
    </location>
</feature>
<dbReference type="PANTHER" id="PTHR36417">
    <property type="entry name" value="SELENOPROTEIN DOMAIN PROTEIN (AFU_ORTHOLOGUE AFUA_1G05220)"/>
    <property type="match status" value="1"/>
</dbReference>
<dbReference type="SUPFAM" id="SSF52833">
    <property type="entry name" value="Thioredoxin-like"/>
    <property type="match status" value="1"/>
</dbReference>
<feature type="signal peptide" evidence="3">
    <location>
        <begin position="1"/>
        <end position="24"/>
    </location>
</feature>
<feature type="chain" id="PRO_5030750515" description="Selenoprotein O" evidence="3">
    <location>
        <begin position="25"/>
        <end position="230"/>
    </location>
</feature>
<evidence type="ECO:0000256" key="3">
    <source>
        <dbReference type="SAM" id="SignalP"/>
    </source>
</evidence>
<organism evidence="4">
    <name type="scientific">Coccolithus braarudii</name>
    <dbReference type="NCBI Taxonomy" id="221442"/>
    <lineage>
        <taxon>Eukaryota</taxon>
        <taxon>Haptista</taxon>
        <taxon>Haptophyta</taxon>
        <taxon>Prymnesiophyceae</taxon>
        <taxon>Coccolithales</taxon>
        <taxon>Coccolithaceae</taxon>
        <taxon>Coccolithus</taxon>
    </lineage>
</organism>
<evidence type="ECO:0000256" key="2">
    <source>
        <dbReference type="SAM" id="MobiDB-lite"/>
    </source>
</evidence>